<reference evidence="2" key="1">
    <citation type="journal article" date="2019" name="Int. J. Syst. Evol. Microbiol.">
        <title>The Global Catalogue of Microorganisms (GCM) 10K type strain sequencing project: providing services to taxonomists for standard genome sequencing and annotation.</title>
        <authorList>
            <consortium name="The Broad Institute Genomics Platform"/>
            <consortium name="The Broad Institute Genome Sequencing Center for Infectious Disease"/>
            <person name="Wu L."/>
            <person name="Ma J."/>
        </authorList>
    </citation>
    <scope>NUCLEOTIDE SEQUENCE [LARGE SCALE GENOMIC DNA]</scope>
    <source>
        <strain evidence="2">CCUG 15531</strain>
    </source>
</reference>
<dbReference type="PANTHER" id="PTHR13774:SF32">
    <property type="entry name" value="ANTISENSE-ENHANCING SEQUENCE 1"/>
    <property type="match status" value="1"/>
</dbReference>
<protein>
    <submittedName>
        <fullName evidence="1">PhzF family phenazine biosynthesis protein</fullName>
    </submittedName>
</protein>
<evidence type="ECO:0000313" key="1">
    <source>
        <dbReference type="EMBL" id="MFD1779088.1"/>
    </source>
</evidence>
<keyword evidence="2" id="KW-1185">Reference proteome</keyword>
<dbReference type="RefSeq" id="WP_388037833.1">
    <property type="nucleotide sequence ID" value="NZ_JBHUEK010000017.1"/>
</dbReference>
<evidence type="ECO:0000313" key="2">
    <source>
        <dbReference type="Proteomes" id="UP001597227"/>
    </source>
</evidence>
<comment type="caution">
    <text evidence="1">The sequence shown here is derived from an EMBL/GenBank/DDBJ whole genome shotgun (WGS) entry which is preliminary data.</text>
</comment>
<sequence length="286" mass="30504">MNHQVPFQQVDVFTEIPFKGNPVAVIIDGNELSTEEMQTIANWTNLSETTFVCKPSDPQADYRLRIFTPNSELPFAGHPTIGSAFAVLQNGFKPKTEGRLVQECGTGLVSIFVDEDKLFLTLPEPIVKSVPSADVDRLANALGVSSNSVKTSATIDVGAVWITLQLSSADEVRSLRPDMAELATLIPSGVTGVTVFGLTSGNTEPDVEVRSFAPNEGIDEDPVCGSGNGSVAALVKKHKLIGKQTYVASQGFCVGRNGKVEVRFTDNGEILIGGHAVTCIEGKLNI</sequence>
<dbReference type="PANTHER" id="PTHR13774">
    <property type="entry name" value="PHENAZINE BIOSYNTHESIS PROTEIN"/>
    <property type="match status" value="1"/>
</dbReference>
<accession>A0ABW4MMD4</accession>
<dbReference type="NCBIfam" id="TIGR00654">
    <property type="entry name" value="PhzF_family"/>
    <property type="match status" value="1"/>
</dbReference>
<organism evidence="1 2">
    <name type="scientific">Fredinandcohnia salidurans</name>
    <dbReference type="NCBI Taxonomy" id="2595041"/>
    <lineage>
        <taxon>Bacteria</taxon>
        <taxon>Bacillati</taxon>
        <taxon>Bacillota</taxon>
        <taxon>Bacilli</taxon>
        <taxon>Bacillales</taxon>
        <taxon>Bacillaceae</taxon>
        <taxon>Fredinandcohnia</taxon>
    </lineage>
</organism>
<dbReference type="EMBL" id="JBHUEK010000017">
    <property type="protein sequence ID" value="MFD1779088.1"/>
    <property type="molecule type" value="Genomic_DNA"/>
</dbReference>
<dbReference type="Proteomes" id="UP001597227">
    <property type="component" value="Unassembled WGS sequence"/>
</dbReference>
<dbReference type="Gene3D" id="3.10.310.10">
    <property type="entry name" value="Diaminopimelate Epimerase, Chain A, domain 1"/>
    <property type="match status" value="2"/>
</dbReference>
<dbReference type="Pfam" id="PF02567">
    <property type="entry name" value="PhzC-PhzF"/>
    <property type="match status" value="1"/>
</dbReference>
<gene>
    <name evidence="1" type="ORF">ACFSFW_10455</name>
</gene>
<dbReference type="SUPFAM" id="SSF54506">
    <property type="entry name" value="Diaminopimelate epimerase-like"/>
    <property type="match status" value="1"/>
</dbReference>
<dbReference type="InterPro" id="IPR003719">
    <property type="entry name" value="Phenazine_PhzF-like"/>
</dbReference>
<name>A0ABW4MMD4_9BACI</name>
<proteinExistence type="predicted"/>
<dbReference type="PIRSF" id="PIRSF016184">
    <property type="entry name" value="PhzC_PhzF"/>
    <property type="match status" value="1"/>
</dbReference>